<evidence type="ECO:0000256" key="3">
    <source>
        <dbReference type="ARBA" id="ARBA00010299"/>
    </source>
</evidence>
<feature type="domain" description="Flagellar motor switch protein FliG middle" evidence="11">
    <location>
        <begin position="119"/>
        <end position="187"/>
    </location>
</feature>
<evidence type="ECO:0000256" key="1">
    <source>
        <dbReference type="ARBA" id="ARBA00004117"/>
    </source>
</evidence>
<dbReference type="PANTHER" id="PTHR30534">
    <property type="entry name" value="FLAGELLAR MOTOR SWITCH PROTEIN FLIG"/>
    <property type="match status" value="1"/>
</dbReference>
<keyword evidence="13" id="KW-0282">Flagellum</keyword>
<proteinExistence type="inferred from homology"/>
<dbReference type="InterPro" id="IPR023087">
    <property type="entry name" value="Flg_Motor_Flig_C"/>
</dbReference>
<dbReference type="GO" id="GO:0009425">
    <property type="term" value="C:bacterial-type flagellum basal body"/>
    <property type="evidence" value="ECO:0007669"/>
    <property type="project" value="UniProtKB-SubCell"/>
</dbReference>
<dbReference type="Pfam" id="PF14842">
    <property type="entry name" value="FliG_N"/>
    <property type="match status" value="1"/>
</dbReference>
<dbReference type="InterPro" id="IPR032779">
    <property type="entry name" value="FliG_M"/>
</dbReference>
<feature type="domain" description="Flagellar motor switch protein FliG C-terminal" evidence="10">
    <location>
        <begin position="219"/>
        <end position="327"/>
    </location>
</feature>
<evidence type="ECO:0000259" key="10">
    <source>
        <dbReference type="Pfam" id="PF01706"/>
    </source>
</evidence>
<dbReference type="InterPro" id="IPR011002">
    <property type="entry name" value="FliG_a-hlx"/>
</dbReference>
<feature type="domain" description="Flagellar motor switch protein FliG N-terminal" evidence="12">
    <location>
        <begin position="5"/>
        <end position="102"/>
    </location>
</feature>
<evidence type="ECO:0000256" key="9">
    <source>
        <dbReference type="ARBA" id="ARBA00023143"/>
    </source>
</evidence>
<geneLocation type="plasmid" evidence="14">
    <name>pfdu301a</name>
</geneLocation>
<reference evidence="13 14" key="1">
    <citation type="submission" date="2019-10" db="EMBL/GenBank/DDBJ databases">
        <title>Complete genome sequences for adaption low water activity.</title>
        <authorList>
            <person name="Zhao L."/>
            <person name="Zhong J."/>
        </authorList>
    </citation>
    <scope>NUCLEOTIDE SEQUENCE [LARGE SCALE GENOMIC DNA]</scope>
    <source>
        <strain evidence="13 14">FDU301</strain>
        <plasmid evidence="14">pfdu301a</plasmid>
    </source>
</reference>
<dbReference type="InterPro" id="IPR000090">
    <property type="entry name" value="Flg_Motor_Flig"/>
</dbReference>
<comment type="subcellular location">
    <subcellularLocation>
        <location evidence="1">Bacterial flagellum basal body</location>
    </subcellularLocation>
    <subcellularLocation>
        <location evidence="2">Cell membrane</location>
        <topology evidence="2">Peripheral membrane protein</topology>
        <orientation evidence="2">Cytoplasmic side</orientation>
    </subcellularLocation>
</comment>
<keyword evidence="7" id="KW-0283">Flagellar rotation</keyword>
<dbReference type="GO" id="GO:0071973">
    <property type="term" value="P:bacterial-type flagellum-dependent cell motility"/>
    <property type="evidence" value="ECO:0007669"/>
    <property type="project" value="InterPro"/>
</dbReference>
<dbReference type="InterPro" id="IPR028263">
    <property type="entry name" value="FliG_N"/>
</dbReference>
<organism evidence="13 14">
    <name type="scientific">Priestia megaterium</name>
    <name type="common">Bacillus megaterium</name>
    <dbReference type="NCBI Taxonomy" id="1404"/>
    <lineage>
        <taxon>Bacteria</taxon>
        <taxon>Bacillati</taxon>
        <taxon>Bacillota</taxon>
        <taxon>Bacilli</taxon>
        <taxon>Bacillales</taxon>
        <taxon>Bacillaceae</taxon>
        <taxon>Priestia</taxon>
    </lineage>
</organism>
<evidence type="ECO:0000256" key="4">
    <source>
        <dbReference type="ARBA" id="ARBA00021870"/>
    </source>
</evidence>
<comment type="similarity">
    <text evidence="3">Belongs to the FliG family.</text>
</comment>
<keyword evidence="8" id="KW-0472">Membrane</keyword>
<dbReference type="AlphaFoldDB" id="A0A6M6E0G3"/>
<dbReference type="GO" id="GO:0006935">
    <property type="term" value="P:chemotaxis"/>
    <property type="evidence" value="ECO:0007669"/>
    <property type="project" value="UniProtKB-KW"/>
</dbReference>
<dbReference type="PANTHER" id="PTHR30534:SF0">
    <property type="entry name" value="FLAGELLAR MOTOR SWITCH PROTEIN FLIG"/>
    <property type="match status" value="1"/>
</dbReference>
<gene>
    <name evidence="13" type="primary">fliG</name>
    <name evidence="13" type="ORF">FDZ14_31375</name>
</gene>
<sequence>MDRPLTGPEKAAIIMGFLPLDTARQVFVHLRDVEKRDLVKSIGRLKVTDFEDVEASVLEYVNILKGSPSGLIEAGIERAMDIMEGILSEEEREHILQNLFNDDNNLFESLKTLKDVSPIVALLLNEEPQLIALMASYMRPNMAAELLSTLPKEKMRDVGEGIAMMGQTNPSVLQKWEEYLGKKIQSFHFSDASPETNGLKNIVAILNGVTRATERTFFEALEDKNPELAKTIKNNMFVFEDIGLLDSRSMQKVFSTITDNEMIAKAIKTASPELKEKIMSSLPKQRKDILEEELEGLGPIRRDDSEEAQQIIANQVKEMERNKEIVIDRGGGDVIF</sequence>
<evidence type="ECO:0000256" key="6">
    <source>
        <dbReference type="ARBA" id="ARBA00022500"/>
    </source>
</evidence>
<keyword evidence="9" id="KW-0975">Bacterial flagellum</keyword>
<dbReference type="SUPFAM" id="SSF48029">
    <property type="entry name" value="FliG"/>
    <property type="match status" value="2"/>
</dbReference>
<evidence type="ECO:0000313" key="14">
    <source>
        <dbReference type="Proteomes" id="UP000501076"/>
    </source>
</evidence>
<dbReference type="RefSeq" id="WP_171778588.1">
    <property type="nucleotide sequence ID" value="NZ_CP045273.1"/>
</dbReference>
<keyword evidence="5" id="KW-1003">Cell membrane</keyword>
<dbReference type="GO" id="GO:0003774">
    <property type="term" value="F:cytoskeletal motor activity"/>
    <property type="evidence" value="ECO:0007669"/>
    <property type="project" value="InterPro"/>
</dbReference>
<evidence type="ECO:0000256" key="8">
    <source>
        <dbReference type="ARBA" id="ARBA00023136"/>
    </source>
</evidence>
<evidence type="ECO:0000259" key="11">
    <source>
        <dbReference type="Pfam" id="PF14841"/>
    </source>
</evidence>
<protein>
    <recommendedName>
        <fullName evidence="4">Flagellar motor switch protein FliG</fullName>
    </recommendedName>
</protein>
<evidence type="ECO:0000256" key="7">
    <source>
        <dbReference type="ARBA" id="ARBA00022779"/>
    </source>
</evidence>
<keyword evidence="13" id="KW-0614">Plasmid</keyword>
<keyword evidence="13" id="KW-0969">Cilium</keyword>
<name>A0A6M6E0G3_PRIMG</name>
<dbReference type="GO" id="GO:0005886">
    <property type="term" value="C:plasma membrane"/>
    <property type="evidence" value="ECO:0007669"/>
    <property type="project" value="UniProtKB-SubCell"/>
</dbReference>
<keyword evidence="6" id="KW-0145">Chemotaxis</keyword>
<dbReference type="Pfam" id="PF14841">
    <property type="entry name" value="FliG_M"/>
    <property type="match status" value="1"/>
</dbReference>
<evidence type="ECO:0000256" key="5">
    <source>
        <dbReference type="ARBA" id="ARBA00022475"/>
    </source>
</evidence>
<accession>A0A6M6E0G3</accession>
<keyword evidence="13" id="KW-0966">Cell projection</keyword>
<dbReference type="EMBL" id="CP045273">
    <property type="protein sequence ID" value="QJX80593.1"/>
    <property type="molecule type" value="Genomic_DNA"/>
</dbReference>
<evidence type="ECO:0000259" key="12">
    <source>
        <dbReference type="Pfam" id="PF14842"/>
    </source>
</evidence>
<dbReference type="PRINTS" id="PR00954">
    <property type="entry name" value="FLGMOTORFLIG"/>
</dbReference>
<dbReference type="Pfam" id="PF01706">
    <property type="entry name" value="FliG_C"/>
    <property type="match status" value="1"/>
</dbReference>
<dbReference type="Gene3D" id="1.10.220.30">
    <property type="match status" value="3"/>
</dbReference>
<dbReference type="Proteomes" id="UP000501076">
    <property type="component" value="Plasmid pFDU301A"/>
</dbReference>
<evidence type="ECO:0000313" key="13">
    <source>
        <dbReference type="EMBL" id="QJX80593.1"/>
    </source>
</evidence>
<evidence type="ECO:0000256" key="2">
    <source>
        <dbReference type="ARBA" id="ARBA00004413"/>
    </source>
</evidence>